<dbReference type="KEGG" id="pno:SNOG_14912"/>
<dbReference type="VEuPathDB" id="FungiDB:JI435_309160"/>
<gene>
    <name evidence="2" type="ORF">SNOG_14912</name>
</gene>
<dbReference type="GeneID" id="5982009"/>
<dbReference type="PANTHER" id="PTHR33112">
    <property type="entry name" value="DOMAIN PROTEIN, PUTATIVE-RELATED"/>
    <property type="match status" value="1"/>
</dbReference>
<dbReference type="AlphaFoldDB" id="Q0U054"/>
<sequence length="455" mass="52320">MPLLLKDNLLELQNSIPINNLPKVFRDAIAMCRRLGIDYIWIDSLCLIQDDAIDCERDIANMGNIYTNAFLNFGATGVADFPEWGLFYESNQDDLLPFHVPVHRKGHVLDYLVCNFDSCRVPGSTTLMSRGWVLQERLLSRRSIYFDDVLSWECHAMLANEVFPGGIPWDRDSLPYWGIHQPFKLSRLLDIEDSKHDAKHKKAKLYERWRLVCMAFAKCRLTYSTDALPAISGLARAFGRALDDVYLVGLWQKDLILGLPWPRTHNHEATKYLVFIAPSWSWLSVACAVDFIAERHASWGIRTMNDQMQSSRSKLGTASRLKAAIPWAGYSLVKSNSSAMFDQLHNRITHEQFDGGYNGNWQRDVQGSWYCVLAQHDRSLYKLYETDHDEKRGMARGHINGLILEIAQENPRMFRRIGCFTHPWIAEGSKSMPEYPEFADVVDPQSLEREEITII</sequence>
<dbReference type="Pfam" id="PF06985">
    <property type="entry name" value="HET"/>
    <property type="match status" value="1"/>
</dbReference>
<reference evidence="3" key="1">
    <citation type="journal article" date="2007" name="Plant Cell">
        <title>Dothideomycete-plant interactions illuminated by genome sequencing and EST analysis of the wheat pathogen Stagonospora nodorum.</title>
        <authorList>
            <person name="Hane J.K."/>
            <person name="Lowe R.G."/>
            <person name="Solomon P.S."/>
            <person name="Tan K.C."/>
            <person name="Schoch C.L."/>
            <person name="Spatafora J.W."/>
            <person name="Crous P.W."/>
            <person name="Kodira C."/>
            <person name="Birren B.W."/>
            <person name="Galagan J.E."/>
            <person name="Torriani S.F."/>
            <person name="McDonald B.A."/>
            <person name="Oliver R.P."/>
        </authorList>
    </citation>
    <scope>NUCLEOTIDE SEQUENCE [LARGE SCALE GENOMIC DNA]</scope>
    <source>
        <strain evidence="3">SN15 / ATCC MYA-4574 / FGSC 10173</strain>
    </source>
</reference>
<dbReference type="OMA" id="RIAYVIM"/>
<organism evidence="2 3">
    <name type="scientific">Phaeosphaeria nodorum (strain SN15 / ATCC MYA-4574 / FGSC 10173)</name>
    <name type="common">Glume blotch fungus</name>
    <name type="synonym">Parastagonospora nodorum</name>
    <dbReference type="NCBI Taxonomy" id="321614"/>
    <lineage>
        <taxon>Eukaryota</taxon>
        <taxon>Fungi</taxon>
        <taxon>Dikarya</taxon>
        <taxon>Ascomycota</taxon>
        <taxon>Pezizomycotina</taxon>
        <taxon>Dothideomycetes</taxon>
        <taxon>Pleosporomycetidae</taxon>
        <taxon>Pleosporales</taxon>
        <taxon>Pleosporineae</taxon>
        <taxon>Phaeosphaeriaceae</taxon>
        <taxon>Parastagonospora</taxon>
    </lineage>
</organism>
<evidence type="ECO:0000259" key="1">
    <source>
        <dbReference type="Pfam" id="PF06985"/>
    </source>
</evidence>
<proteinExistence type="predicted"/>
<evidence type="ECO:0000313" key="2">
    <source>
        <dbReference type="EMBL" id="EAT77764.1"/>
    </source>
</evidence>
<evidence type="ECO:0000313" key="3">
    <source>
        <dbReference type="Proteomes" id="UP000001055"/>
    </source>
</evidence>
<dbReference type="PANTHER" id="PTHR33112:SF15">
    <property type="entry name" value="HETEROKARYON INCOMPATIBILITY DOMAIN-CONTAINING PROTEIN"/>
    <property type="match status" value="1"/>
</dbReference>
<name>Q0U054_PHANO</name>
<dbReference type="EMBL" id="CH445358">
    <property type="protein sequence ID" value="EAT77764.1"/>
    <property type="molecule type" value="Genomic_DNA"/>
</dbReference>
<dbReference type="InterPro" id="IPR010730">
    <property type="entry name" value="HET"/>
</dbReference>
<dbReference type="RefSeq" id="XP_001805082.1">
    <property type="nucleotide sequence ID" value="XM_001805030.1"/>
</dbReference>
<dbReference type="VEuPathDB" id="FungiDB:JI435_149120"/>
<dbReference type="Proteomes" id="UP000001055">
    <property type="component" value="Unassembled WGS sequence"/>
</dbReference>
<feature type="domain" description="Heterokaryon incompatibility" evidence="1">
    <location>
        <begin position="14"/>
        <end position="136"/>
    </location>
</feature>
<accession>Q0U054</accession>
<dbReference type="InParanoid" id="Q0U054"/>
<dbReference type="STRING" id="321614.Q0U054"/>
<protein>
    <recommendedName>
        <fullName evidence="1">Heterokaryon incompatibility domain-containing protein</fullName>
    </recommendedName>
</protein>